<keyword evidence="1" id="KW-0732">Signal</keyword>
<evidence type="ECO:0008006" key="4">
    <source>
        <dbReference type="Google" id="ProtNLM"/>
    </source>
</evidence>
<feature type="chain" id="PRO_5013064088" description="Granulins domain-containing protein" evidence="1">
    <location>
        <begin position="20"/>
        <end position="132"/>
    </location>
</feature>
<dbReference type="EMBL" id="KV878210">
    <property type="protein sequence ID" value="OJJ39505.1"/>
    <property type="molecule type" value="Genomic_DNA"/>
</dbReference>
<proteinExistence type="predicted"/>
<dbReference type="OrthoDB" id="4474897at2759"/>
<gene>
    <name evidence="2" type="ORF">ASPWEDRAFT_169346</name>
</gene>
<evidence type="ECO:0000313" key="3">
    <source>
        <dbReference type="Proteomes" id="UP000184383"/>
    </source>
</evidence>
<organism evidence="2 3">
    <name type="scientific">Aspergillus wentii DTO 134E9</name>
    <dbReference type="NCBI Taxonomy" id="1073089"/>
    <lineage>
        <taxon>Eukaryota</taxon>
        <taxon>Fungi</taxon>
        <taxon>Dikarya</taxon>
        <taxon>Ascomycota</taxon>
        <taxon>Pezizomycotina</taxon>
        <taxon>Eurotiomycetes</taxon>
        <taxon>Eurotiomycetidae</taxon>
        <taxon>Eurotiales</taxon>
        <taxon>Aspergillaceae</taxon>
        <taxon>Aspergillus</taxon>
        <taxon>Aspergillus subgen. Cremei</taxon>
    </lineage>
</organism>
<dbReference type="VEuPathDB" id="FungiDB:ASPWEDRAFT_169346"/>
<reference evidence="3" key="1">
    <citation type="journal article" date="2017" name="Genome Biol.">
        <title>Comparative genomics reveals high biological diversity and specific adaptations in the industrially and medically important fungal genus Aspergillus.</title>
        <authorList>
            <person name="de Vries R.P."/>
            <person name="Riley R."/>
            <person name="Wiebenga A."/>
            <person name="Aguilar-Osorio G."/>
            <person name="Amillis S."/>
            <person name="Uchima C.A."/>
            <person name="Anderluh G."/>
            <person name="Asadollahi M."/>
            <person name="Askin M."/>
            <person name="Barry K."/>
            <person name="Battaglia E."/>
            <person name="Bayram O."/>
            <person name="Benocci T."/>
            <person name="Braus-Stromeyer S.A."/>
            <person name="Caldana C."/>
            <person name="Canovas D."/>
            <person name="Cerqueira G.C."/>
            <person name="Chen F."/>
            <person name="Chen W."/>
            <person name="Choi C."/>
            <person name="Clum A."/>
            <person name="Dos Santos R.A."/>
            <person name="Damasio A.R."/>
            <person name="Diallinas G."/>
            <person name="Emri T."/>
            <person name="Fekete E."/>
            <person name="Flipphi M."/>
            <person name="Freyberg S."/>
            <person name="Gallo A."/>
            <person name="Gournas C."/>
            <person name="Habgood R."/>
            <person name="Hainaut M."/>
            <person name="Harispe M.L."/>
            <person name="Henrissat B."/>
            <person name="Hilden K.S."/>
            <person name="Hope R."/>
            <person name="Hossain A."/>
            <person name="Karabika E."/>
            <person name="Karaffa L."/>
            <person name="Karanyi Z."/>
            <person name="Krasevec N."/>
            <person name="Kuo A."/>
            <person name="Kusch H."/>
            <person name="LaButti K."/>
            <person name="Lagendijk E.L."/>
            <person name="Lapidus A."/>
            <person name="Levasseur A."/>
            <person name="Lindquist E."/>
            <person name="Lipzen A."/>
            <person name="Logrieco A.F."/>
            <person name="MacCabe A."/>
            <person name="Maekelae M.R."/>
            <person name="Malavazi I."/>
            <person name="Melin P."/>
            <person name="Meyer V."/>
            <person name="Mielnichuk N."/>
            <person name="Miskei M."/>
            <person name="Molnar A.P."/>
            <person name="Mule G."/>
            <person name="Ngan C.Y."/>
            <person name="Orejas M."/>
            <person name="Orosz E."/>
            <person name="Ouedraogo J.P."/>
            <person name="Overkamp K.M."/>
            <person name="Park H.-S."/>
            <person name="Perrone G."/>
            <person name="Piumi F."/>
            <person name="Punt P.J."/>
            <person name="Ram A.F."/>
            <person name="Ramon A."/>
            <person name="Rauscher S."/>
            <person name="Record E."/>
            <person name="Riano-Pachon D.M."/>
            <person name="Robert V."/>
            <person name="Roehrig J."/>
            <person name="Ruller R."/>
            <person name="Salamov A."/>
            <person name="Salih N.S."/>
            <person name="Samson R.A."/>
            <person name="Sandor E."/>
            <person name="Sanguinetti M."/>
            <person name="Schuetze T."/>
            <person name="Sepcic K."/>
            <person name="Shelest E."/>
            <person name="Sherlock G."/>
            <person name="Sophianopoulou V."/>
            <person name="Squina F.M."/>
            <person name="Sun H."/>
            <person name="Susca A."/>
            <person name="Todd R.B."/>
            <person name="Tsang A."/>
            <person name="Unkles S.E."/>
            <person name="van de Wiele N."/>
            <person name="van Rossen-Uffink D."/>
            <person name="Oliveira J.V."/>
            <person name="Vesth T.C."/>
            <person name="Visser J."/>
            <person name="Yu J.-H."/>
            <person name="Zhou M."/>
            <person name="Andersen M.R."/>
            <person name="Archer D.B."/>
            <person name="Baker S.E."/>
            <person name="Benoit I."/>
            <person name="Brakhage A.A."/>
            <person name="Braus G.H."/>
            <person name="Fischer R."/>
            <person name="Frisvad J.C."/>
            <person name="Goldman G.H."/>
            <person name="Houbraken J."/>
            <person name="Oakley B."/>
            <person name="Pocsi I."/>
            <person name="Scazzocchio C."/>
            <person name="Seiboth B."/>
            <person name="vanKuyk P.A."/>
            <person name="Wortman J."/>
            <person name="Dyer P.S."/>
            <person name="Grigoriev I.V."/>
        </authorList>
    </citation>
    <scope>NUCLEOTIDE SEQUENCE [LARGE SCALE GENOMIC DNA]</scope>
    <source>
        <strain evidence="3">DTO 134E9</strain>
    </source>
</reference>
<feature type="signal peptide" evidence="1">
    <location>
        <begin position="1"/>
        <end position="19"/>
    </location>
</feature>
<dbReference type="GeneID" id="63746289"/>
<sequence length="132" mass="14324">MQFRCLLLAFAAQCALSYAATETFILPDGSTAELDPSTLSKAFSPDDNGLSTRGLRGGPVSPKKLFARDCFDPNYPVVCQGGNLCCQPDDFCCEGRSCVDPDYHNCCKYGYYCNKPDVCMLNQSGGVYCQAP</sequence>
<dbReference type="RefSeq" id="XP_040693181.1">
    <property type="nucleotide sequence ID" value="XM_040830441.1"/>
</dbReference>
<evidence type="ECO:0000256" key="1">
    <source>
        <dbReference type="SAM" id="SignalP"/>
    </source>
</evidence>
<protein>
    <recommendedName>
        <fullName evidence="4">Granulins domain-containing protein</fullName>
    </recommendedName>
</protein>
<name>A0A1L9RX62_ASPWE</name>
<keyword evidence="3" id="KW-1185">Reference proteome</keyword>
<evidence type="ECO:0000313" key="2">
    <source>
        <dbReference type="EMBL" id="OJJ39505.1"/>
    </source>
</evidence>
<dbReference type="AlphaFoldDB" id="A0A1L9RX62"/>
<dbReference type="Proteomes" id="UP000184383">
    <property type="component" value="Unassembled WGS sequence"/>
</dbReference>
<accession>A0A1L9RX62</accession>